<dbReference type="Proteomes" id="UP000822688">
    <property type="component" value="Chromosome 4"/>
</dbReference>
<proteinExistence type="predicted"/>
<reference evidence="2" key="1">
    <citation type="submission" date="2020-06" db="EMBL/GenBank/DDBJ databases">
        <title>WGS assembly of Ceratodon purpureus strain R40.</title>
        <authorList>
            <person name="Carey S.B."/>
            <person name="Jenkins J."/>
            <person name="Shu S."/>
            <person name="Lovell J.T."/>
            <person name="Sreedasyam A."/>
            <person name="Maumus F."/>
            <person name="Tiley G.P."/>
            <person name="Fernandez-Pozo N."/>
            <person name="Barry K."/>
            <person name="Chen C."/>
            <person name="Wang M."/>
            <person name="Lipzen A."/>
            <person name="Daum C."/>
            <person name="Saski C.A."/>
            <person name="Payton A.C."/>
            <person name="Mcbreen J.C."/>
            <person name="Conrad R.E."/>
            <person name="Kollar L.M."/>
            <person name="Olsson S."/>
            <person name="Huttunen S."/>
            <person name="Landis J.B."/>
            <person name="Wickett N.J."/>
            <person name="Johnson M.G."/>
            <person name="Rensing S.A."/>
            <person name="Grimwood J."/>
            <person name="Schmutz J."/>
            <person name="Mcdaniel S.F."/>
        </authorList>
    </citation>
    <scope>NUCLEOTIDE SEQUENCE</scope>
    <source>
        <strain evidence="2">R40</strain>
    </source>
</reference>
<evidence type="ECO:0000256" key="1">
    <source>
        <dbReference type="SAM" id="Phobius"/>
    </source>
</evidence>
<dbReference type="OrthoDB" id="1885878at2759"/>
<dbReference type="EMBL" id="CM026424">
    <property type="protein sequence ID" value="KAG0579352.1"/>
    <property type="molecule type" value="Genomic_DNA"/>
</dbReference>
<keyword evidence="1" id="KW-0812">Transmembrane</keyword>
<feature type="transmembrane region" description="Helical" evidence="1">
    <location>
        <begin position="124"/>
        <end position="142"/>
    </location>
</feature>
<feature type="transmembrane region" description="Helical" evidence="1">
    <location>
        <begin position="162"/>
        <end position="179"/>
    </location>
</feature>
<dbReference type="PANTHER" id="PTHR36743:SF1">
    <property type="entry name" value="OS04G0495300 PROTEIN"/>
    <property type="match status" value="1"/>
</dbReference>
<name>A0A8T0I778_CERPU</name>
<dbReference type="AlphaFoldDB" id="A0A8T0I778"/>
<keyword evidence="3" id="KW-1185">Reference proteome</keyword>
<gene>
    <name evidence="2" type="ORF">KC19_4G092700</name>
</gene>
<evidence type="ECO:0000313" key="3">
    <source>
        <dbReference type="Proteomes" id="UP000822688"/>
    </source>
</evidence>
<keyword evidence="1" id="KW-0472">Membrane</keyword>
<sequence length="180" mass="19952">MGQSPSKRIEEALSTSSAFQLAIHASFEECMILSQHSFPGLQLYQLLDASNRIYDKIVIDEDDVISRYKQRWLPQPPSQLQVDTTVKKERFYRGGQKALSIDEFRIFAIVLFRDMGLTTARHRLALYVPLGSLAVLVADLTAKKLPVIGPMYRAGGPLMPGLLLGSVIGGVVVSTQFNLS</sequence>
<dbReference type="PANTHER" id="PTHR36743">
    <property type="entry name" value="OS04G0495300 PROTEIN"/>
    <property type="match status" value="1"/>
</dbReference>
<protein>
    <submittedName>
        <fullName evidence="2">Uncharacterized protein</fullName>
    </submittedName>
</protein>
<accession>A0A8T0I778</accession>
<evidence type="ECO:0000313" key="2">
    <source>
        <dbReference type="EMBL" id="KAG0579352.1"/>
    </source>
</evidence>
<organism evidence="2 3">
    <name type="scientific">Ceratodon purpureus</name>
    <name type="common">Fire moss</name>
    <name type="synonym">Dicranum purpureum</name>
    <dbReference type="NCBI Taxonomy" id="3225"/>
    <lineage>
        <taxon>Eukaryota</taxon>
        <taxon>Viridiplantae</taxon>
        <taxon>Streptophyta</taxon>
        <taxon>Embryophyta</taxon>
        <taxon>Bryophyta</taxon>
        <taxon>Bryophytina</taxon>
        <taxon>Bryopsida</taxon>
        <taxon>Dicranidae</taxon>
        <taxon>Pseudoditrichales</taxon>
        <taxon>Ditrichaceae</taxon>
        <taxon>Ceratodon</taxon>
    </lineage>
</organism>
<keyword evidence="1" id="KW-1133">Transmembrane helix</keyword>
<comment type="caution">
    <text evidence="2">The sequence shown here is derived from an EMBL/GenBank/DDBJ whole genome shotgun (WGS) entry which is preliminary data.</text>
</comment>